<organism evidence="7 8">
    <name type="scientific">Linderina pennispora</name>
    <dbReference type="NCBI Taxonomy" id="61395"/>
    <lineage>
        <taxon>Eukaryota</taxon>
        <taxon>Fungi</taxon>
        <taxon>Fungi incertae sedis</taxon>
        <taxon>Zoopagomycota</taxon>
        <taxon>Kickxellomycotina</taxon>
        <taxon>Kickxellomycetes</taxon>
        <taxon>Kickxellales</taxon>
        <taxon>Kickxellaceae</taxon>
        <taxon>Linderina</taxon>
    </lineage>
</organism>
<accession>A0A1Y1W601</accession>
<proteinExistence type="predicted"/>
<evidence type="ECO:0000259" key="6">
    <source>
        <dbReference type="PROSITE" id="PS50865"/>
    </source>
</evidence>
<dbReference type="GeneID" id="63800552"/>
<dbReference type="GO" id="GO:0005634">
    <property type="term" value="C:nucleus"/>
    <property type="evidence" value="ECO:0007669"/>
    <property type="project" value="TreeGrafter"/>
</dbReference>
<reference evidence="7 8" key="1">
    <citation type="submission" date="2016-07" db="EMBL/GenBank/DDBJ databases">
        <title>Pervasive Adenine N6-methylation of Active Genes in Fungi.</title>
        <authorList>
            <consortium name="DOE Joint Genome Institute"/>
            <person name="Mondo S.J."/>
            <person name="Dannebaum R.O."/>
            <person name="Kuo R.C."/>
            <person name="Labutti K."/>
            <person name="Haridas S."/>
            <person name="Kuo A."/>
            <person name="Salamov A."/>
            <person name="Ahrendt S.R."/>
            <person name="Lipzen A."/>
            <person name="Sullivan W."/>
            <person name="Andreopoulos W.B."/>
            <person name="Clum A."/>
            <person name="Lindquist E."/>
            <person name="Daum C."/>
            <person name="Ramamoorthy G.K."/>
            <person name="Gryganskyi A."/>
            <person name="Culley D."/>
            <person name="Magnuson J.K."/>
            <person name="James T.Y."/>
            <person name="O'Malley M.A."/>
            <person name="Stajich J.E."/>
            <person name="Spatafora J.W."/>
            <person name="Visel A."/>
            <person name="Grigoriev I.V."/>
        </authorList>
    </citation>
    <scope>NUCLEOTIDE SEQUENCE [LARGE SCALE GENOMIC DNA]</scope>
    <source>
        <strain evidence="7 8">ATCC 12442</strain>
    </source>
</reference>
<evidence type="ECO:0000256" key="1">
    <source>
        <dbReference type="ARBA" id="ARBA00022723"/>
    </source>
</evidence>
<keyword evidence="3" id="KW-0862">Zinc</keyword>
<dbReference type="PANTHER" id="PTHR12298">
    <property type="entry name" value="PCDC2 PROGRAMMED CELL DEATH PROTEIN 2 -RELATED"/>
    <property type="match status" value="1"/>
</dbReference>
<dbReference type="RefSeq" id="XP_040742438.1">
    <property type="nucleotide sequence ID" value="XM_040883904.1"/>
</dbReference>
<sequence>MDFFPKSRRRGHFSSAFALHRPAIYQIHTLLCYPRDTMTVTLGFAEPVDEEFQSESFPSKIGGQPRWIDPEHPLNVSQATCDECQKPMALLMQLYAPEDEPASAFHRMMYVFVCRTGSCHRAPASRCMRVYRAQLPEDNAVYEETGEDVEDDDIVWTTKSSVTPAKQCVVCGMAGTKACSKCHERMYCSRDHQLADWEAGHRAQCGSSEQEPEDHVRKLRNQRYPELVIASEEEEFSDGEGDDDDGESDSDSEDEIKPEDGAVVPVTDEKAVDSEVDVDKAFLVFQRRIQQNSDQVIRYARAPGGEPEKPLYVSDAGIPEDVPECELCGVQREFEFQIMPQMLNFLGLKADDPLSIDWGTLLVYSCPNSCDVKDGQFAREAIYRQQFSSQGIGDKYMRALQGDDSGFTKQFDALDM</sequence>
<evidence type="ECO:0000256" key="4">
    <source>
        <dbReference type="PROSITE-ProRule" id="PRU00134"/>
    </source>
</evidence>
<dbReference type="Pfam" id="PF04194">
    <property type="entry name" value="PDCD2_C"/>
    <property type="match status" value="1"/>
</dbReference>
<dbReference type="Pfam" id="PF01753">
    <property type="entry name" value="zf-MYND"/>
    <property type="match status" value="1"/>
</dbReference>
<evidence type="ECO:0000313" key="7">
    <source>
        <dbReference type="EMBL" id="ORX68656.1"/>
    </source>
</evidence>
<evidence type="ECO:0000256" key="2">
    <source>
        <dbReference type="ARBA" id="ARBA00022771"/>
    </source>
</evidence>
<evidence type="ECO:0000256" key="5">
    <source>
        <dbReference type="SAM" id="MobiDB-lite"/>
    </source>
</evidence>
<dbReference type="PROSITE" id="PS50865">
    <property type="entry name" value="ZF_MYND_2"/>
    <property type="match status" value="1"/>
</dbReference>
<dbReference type="EMBL" id="MCFD01000009">
    <property type="protein sequence ID" value="ORX68656.1"/>
    <property type="molecule type" value="Genomic_DNA"/>
</dbReference>
<protein>
    <recommendedName>
        <fullName evidence="6">MYND-type domain-containing protein</fullName>
    </recommendedName>
</protein>
<dbReference type="AlphaFoldDB" id="A0A1Y1W601"/>
<evidence type="ECO:0000256" key="3">
    <source>
        <dbReference type="ARBA" id="ARBA00022833"/>
    </source>
</evidence>
<dbReference type="Gene3D" id="6.10.140.2220">
    <property type="match status" value="1"/>
</dbReference>
<name>A0A1Y1W601_9FUNG</name>
<keyword evidence="8" id="KW-1185">Reference proteome</keyword>
<feature type="compositionally biased region" description="Acidic residues" evidence="5">
    <location>
        <begin position="231"/>
        <end position="257"/>
    </location>
</feature>
<keyword evidence="1" id="KW-0479">Metal-binding</keyword>
<dbReference type="SUPFAM" id="SSF144232">
    <property type="entry name" value="HIT/MYND zinc finger-like"/>
    <property type="match status" value="1"/>
</dbReference>
<keyword evidence="2 4" id="KW-0863">Zinc-finger</keyword>
<dbReference type="InterPro" id="IPR007320">
    <property type="entry name" value="PDCD2_C"/>
</dbReference>
<feature type="region of interest" description="Disordered" evidence="5">
    <location>
        <begin position="230"/>
        <end position="267"/>
    </location>
</feature>
<gene>
    <name evidence="7" type="ORF">DL89DRAFT_181495</name>
</gene>
<dbReference type="PROSITE" id="PS01360">
    <property type="entry name" value="ZF_MYND_1"/>
    <property type="match status" value="1"/>
</dbReference>
<dbReference type="InterPro" id="IPR002893">
    <property type="entry name" value="Znf_MYND"/>
</dbReference>
<feature type="domain" description="MYND-type" evidence="6">
    <location>
        <begin position="168"/>
        <end position="205"/>
    </location>
</feature>
<dbReference type="STRING" id="61395.A0A1Y1W601"/>
<dbReference type="OrthoDB" id="443682at2759"/>
<evidence type="ECO:0000313" key="8">
    <source>
        <dbReference type="Proteomes" id="UP000193922"/>
    </source>
</evidence>
<dbReference type="Proteomes" id="UP000193922">
    <property type="component" value="Unassembled WGS sequence"/>
</dbReference>
<comment type="caution">
    <text evidence="7">The sequence shown here is derived from an EMBL/GenBank/DDBJ whole genome shotgun (WGS) entry which is preliminary data.</text>
</comment>
<dbReference type="GO" id="GO:0005737">
    <property type="term" value="C:cytoplasm"/>
    <property type="evidence" value="ECO:0007669"/>
    <property type="project" value="InterPro"/>
</dbReference>
<dbReference type="PANTHER" id="PTHR12298:SF4">
    <property type="entry name" value="PROGRAMMED CELL DEATH PROTEIN 2"/>
    <property type="match status" value="1"/>
</dbReference>
<dbReference type="GO" id="GO:0008270">
    <property type="term" value="F:zinc ion binding"/>
    <property type="evidence" value="ECO:0007669"/>
    <property type="project" value="UniProtKB-KW"/>
</dbReference>